<dbReference type="InterPro" id="IPR007428">
    <property type="entry name" value="MlaA"/>
</dbReference>
<proteinExistence type="inferred from homology"/>
<evidence type="ECO:0000256" key="2">
    <source>
        <dbReference type="ARBA" id="ARBA00022729"/>
    </source>
</evidence>
<dbReference type="PROSITE" id="PS51257">
    <property type="entry name" value="PROKAR_LIPOPROTEIN"/>
    <property type="match status" value="1"/>
</dbReference>
<evidence type="ECO:0000256" key="1">
    <source>
        <dbReference type="ARBA" id="ARBA00010634"/>
    </source>
</evidence>
<comment type="caution">
    <text evidence="4">The sequence shown here is derived from an EMBL/GenBank/DDBJ whole genome shotgun (WGS) entry which is preliminary data.</text>
</comment>
<dbReference type="Pfam" id="PF04333">
    <property type="entry name" value="MlaA"/>
    <property type="match status" value="1"/>
</dbReference>
<dbReference type="Proteomes" id="UP000240418">
    <property type="component" value="Unassembled WGS sequence"/>
</dbReference>
<dbReference type="EMBL" id="PYGJ01000002">
    <property type="protein sequence ID" value="PSL21260.1"/>
    <property type="molecule type" value="Genomic_DNA"/>
</dbReference>
<organism evidence="4 5">
    <name type="scientific">Shimia abyssi</name>
    <dbReference type="NCBI Taxonomy" id="1662395"/>
    <lineage>
        <taxon>Bacteria</taxon>
        <taxon>Pseudomonadati</taxon>
        <taxon>Pseudomonadota</taxon>
        <taxon>Alphaproteobacteria</taxon>
        <taxon>Rhodobacterales</taxon>
        <taxon>Roseobacteraceae</taxon>
    </lineage>
</organism>
<comment type="similarity">
    <text evidence="1">Belongs to the MlaA family.</text>
</comment>
<gene>
    <name evidence="4" type="ORF">CLV88_102380</name>
</gene>
<evidence type="ECO:0000313" key="4">
    <source>
        <dbReference type="EMBL" id="PSL21260.1"/>
    </source>
</evidence>
<dbReference type="PANTHER" id="PTHR30035:SF3">
    <property type="entry name" value="INTERMEMBRANE PHOSPHOLIPID TRANSPORT SYSTEM LIPOPROTEIN MLAA"/>
    <property type="match status" value="1"/>
</dbReference>
<dbReference type="GO" id="GO:0120010">
    <property type="term" value="P:intermembrane phospholipid transfer"/>
    <property type="evidence" value="ECO:0007669"/>
    <property type="project" value="TreeGrafter"/>
</dbReference>
<dbReference type="PRINTS" id="PR01805">
    <property type="entry name" value="VACJLIPOPROT"/>
</dbReference>
<feature type="chain" id="PRO_5015202364" evidence="3">
    <location>
        <begin position="29"/>
        <end position="259"/>
    </location>
</feature>
<dbReference type="AlphaFoldDB" id="A0A2P8FHW0"/>
<keyword evidence="4" id="KW-0449">Lipoprotein</keyword>
<dbReference type="RefSeq" id="WP_106607445.1">
    <property type="nucleotide sequence ID" value="NZ_PYGJ01000002.1"/>
</dbReference>
<keyword evidence="2 3" id="KW-0732">Signal</keyword>
<protein>
    <submittedName>
        <fullName evidence="4">Phospholipid-binding lipoprotein MlaA</fullName>
    </submittedName>
</protein>
<feature type="signal peptide" evidence="3">
    <location>
        <begin position="1"/>
        <end position="28"/>
    </location>
</feature>
<dbReference type="PANTHER" id="PTHR30035">
    <property type="entry name" value="LIPOPROTEIN VACJ-RELATED"/>
    <property type="match status" value="1"/>
</dbReference>
<sequence>MSSRKTKAPAKLGRSLLLCAVLALSACASNDQVSRTGIYDPKEDANRKMHEFNKDVDRYLFSPASNGYGFLFPQPVRNSFSRFADHLSLPNDVINHTLQGDLEEAVGTTWRFLINSTVGIAGFFDPASAIDIPRDDTDFGETLHVWGVQEGAYVELPFFGPSTSRDTVGLMADIALNPFVVIFRDPTQYIGVAAYVVDAMGNRYDFDDTIDSILYESADSYAQARILYLQNRRFDLGISGEDIYTDPEFNPYEDPYEDF</sequence>
<reference evidence="4 5" key="1">
    <citation type="submission" date="2018-03" db="EMBL/GenBank/DDBJ databases">
        <title>Genomic Encyclopedia of Archaeal and Bacterial Type Strains, Phase II (KMG-II): from individual species to whole genera.</title>
        <authorList>
            <person name="Goeker M."/>
        </authorList>
    </citation>
    <scope>NUCLEOTIDE SEQUENCE [LARGE SCALE GENOMIC DNA]</scope>
    <source>
        <strain evidence="4 5">DSM 100673</strain>
    </source>
</reference>
<accession>A0A2P8FHW0</accession>
<dbReference type="GO" id="GO:0016020">
    <property type="term" value="C:membrane"/>
    <property type="evidence" value="ECO:0007669"/>
    <property type="project" value="InterPro"/>
</dbReference>
<evidence type="ECO:0000256" key="3">
    <source>
        <dbReference type="SAM" id="SignalP"/>
    </source>
</evidence>
<name>A0A2P8FHW0_9RHOB</name>
<evidence type="ECO:0000313" key="5">
    <source>
        <dbReference type="Proteomes" id="UP000240418"/>
    </source>
</evidence>
<dbReference type="OrthoDB" id="9785326at2"/>
<keyword evidence="5" id="KW-1185">Reference proteome</keyword>